<keyword evidence="3" id="KW-1185">Reference proteome</keyword>
<protein>
    <submittedName>
        <fullName evidence="2">Uncharacterized protein</fullName>
    </submittedName>
</protein>
<dbReference type="EMBL" id="JABDYF010000003">
    <property type="protein sequence ID" value="MBX5089367.1"/>
    <property type="molecule type" value="Genomic_DNA"/>
</dbReference>
<sequence>MNTPRYLSKAFFVAALLACSTAYGHEAPSGWNYPTFCCQGISGPGGQGDCQKINSKNVKPVVGGYQVSIGPGDHMLATKDHVFFIPYKDVKESGDSDFHLCLYPTEDTARCFFAPPMSF</sequence>
<accession>A0ABS7IBU9</accession>
<dbReference type="Proteomes" id="UP000770629">
    <property type="component" value="Unassembled WGS sequence"/>
</dbReference>
<reference evidence="2 3" key="1">
    <citation type="submission" date="2020-04" db="EMBL/GenBank/DDBJ databases">
        <title>Global-level population genomics: horizontal gene transfer, symbiosis and evolution in Rhizobia.</title>
        <authorList>
            <person name="Gai Y."/>
        </authorList>
    </citation>
    <scope>NUCLEOTIDE SEQUENCE [LARGE SCALE GENOMIC DNA]</scope>
    <source>
        <strain evidence="2 3">BLR33</strain>
    </source>
</reference>
<dbReference type="RefSeq" id="WP_221119250.1">
    <property type="nucleotide sequence ID" value="NZ_JABDYF010000003.1"/>
</dbReference>
<name>A0ABS7IBU9_9HYPH</name>
<evidence type="ECO:0000313" key="3">
    <source>
        <dbReference type="Proteomes" id="UP000770629"/>
    </source>
</evidence>
<feature type="signal peptide" evidence="1">
    <location>
        <begin position="1"/>
        <end position="24"/>
    </location>
</feature>
<evidence type="ECO:0000313" key="2">
    <source>
        <dbReference type="EMBL" id="MBX5089367.1"/>
    </source>
</evidence>
<comment type="caution">
    <text evidence="2">The sequence shown here is derived from an EMBL/GenBank/DDBJ whole genome shotgun (WGS) entry which is preliminary data.</text>
</comment>
<organism evidence="2 3">
    <name type="scientific">Rhizobium lentis</name>
    <dbReference type="NCBI Taxonomy" id="1138194"/>
    <lineage>
        <taxon>Bacteria</taxon>
        <taxon>Pseudomonadati</taxon>
        <taxon>Pseudomonadota</taxon>
        <taxon>Alphaproteobacteria</taxon>
        <taxon>Hyphomicrobiales</taxon>
        <taxon>Rhizobiaceae</taxon>
        <taxon>Rhizobium/Agrobacterium group</taxon>
        <taxon>Rhizobium</taxon>
    </lineage>
</organism>
<feature type="chain" id="PRO_5045836926" evidence="1">
    <location>
        <begin position="25"/>
        <end position="119"/>
    </location>
</feature>
<gene>
    <name evidence="2" type="ORF">HJB60_09305</name>
</gene>
<proteinExistence type="predicted"/>
<evidence type="ECO:0000256" key="1">
    <source>
        <dbReference type="SAM" id="SignalP"/>
    </source>
</evidence>
<keyword evidence="1" id="KW-0732">Signal</keyword>